<dbReference type="InterPro" id="IPR036869">
    <property type="entry name" value="J_dom_sf"/>
</dbReference>
<evidence type="ECO:0000256" key="4">
    <source>
        <dbReference type="ARBA" id="ARBA00012045"/>
    </source>
</evidence>
<proteinExistence type="inferred from homology"/>
<sequence length="1144" mass="128195">MAPRSRKRAEVLSSNDDDSDYVTESRTRKRTKTTSGSTRSRVGKERLIVESSACKESAEKPKLVQHPKSLHTICDLGQVRNALLGWFAGVHDAREMPWRKRYNPNLNPDERNQRAYEVWVSEVMLQQTQVVTVIPYYNRWMGKFPTIERLAESNIEQVNALWKGLGYYSRASRLLAGAQKVVKELGGRLPGNAADLQDKVPGIGRYSAGAICSIAYGERVPVLDGNVHRLLSRFLALHAPPKAKATLDILWGAATELVEAKDLRFSDPDANDDVAGAMARTQYPGDINQALIELGSTVCRVRDPRCDICPLHTWCCALSLSHDPKDEKKSIDLPDMEDLCSLCEPVSDQSAVTAYPMKADRKKARVELDVVSVVEWRLSLAPDRRWFLLVRRPESGLLAGLYEFPTTVNVSKSISRAALPKLAAEWVSKVIKPAIEPFECAKQDADDNNLCLKDIIAVGDVDHVFSHIKKTYRVQWVILEGDQGPPELATELYVVNQAFPDSDSNVTKGAMWCSLNEVSEANIGTGVMKIWNLVKEKWERSRTPDCKAQQLQRMSQEQPEVGPIDGVEHERDYLYSVLNLPKAASQHEINERHRSLSLIFHPDKQHDDKSKEVATRTFLEIQKAYQVLSDPFLREVYDILGEPGLSVKWNESFRRKPTEELRDILKGVERDTREKQLKDQIHPRGRLECSLDVSSLFAPYPGSAQDSLVRRLENRLEDVHIAACSLRHSIHRRLNDKTVLAFVTRLSRQEKQSGVLFMGTIRHQFSPRLSSEITTTLLAPHICKWSADYDDDDNSISLKTSFTPFRANLSQSASLTLSRRLFPHRHERGVLSIHAAQHPQLAFNVLLPSPFSLAAFSDGERPPPGSVPPSVSGLAYGAIHKSFGIVFNSVLPKLVGETGVTFTELSLQLKIGFELGLEGLTWLFTGSWSNESSEITATTMLNPVGVVLKLDLAYLEQHLTLPVILSHQHSPTIALCSVVVPSTALVLGYHFILKPRRRSQRLAHIRAARREQEEDSGAQRERDAVVALLRDASRRHVQNEYARGGLIILEATYGLIDKGDRINDLSQDVTVSLQALVRNSQLHIPGDHPKIGLQGFSDPAPFALKALRIRYLFNGREHYAEMSDDAPIVLPLAGMYEKISRTGN</sequence>
<dbReference type="CDD" id="cd06257">
    <property type="entry name" value="DnaJ"/>
    <property type="match status" value="1"/>
</dbReference>
<protein>
    <recommendedName>
        <fullName evidence="5">Adenine DNA glycosylase</fullName>
        <ecNumber evidence="4">3.2.2.31</ecNumber>
    </recommendedName>
</protein>
<dbReference type="GO" id="GO:0006285">
    <property type="term" value="P:base-excision repair, AP site formation"/>
    <property type="evidence" value="ECO:0007669"/>
    <property type="project" value="UniProtKB-ARBA"/>
</dbReference>
<dbReference type="Pfam" id="PF00226">
    <property type="entry name" value="DnaJ"/>
    <property type="match status" value="1"/>
</dbReference>
<dbReference type="GO" id="GO:0032357">
    <property type="term" value="F:oxidized purine DNA binding"/>
    <property type="evidence" value="ECO:0007669"/>
    <property type="project" value="TreeGrafter"/>
</dbReference>
<keyword evidence="13" id="KW-0234">DNA repair</keyword>
<dbReference type="CDD" id="cd00056">
    <property type="entry name" value="ENDO3c"/>
    <property type="match status" value="1"/>
</dbReference>
<dbReference type="InterPro" id="IPR011257">
    <property type="entry name" value="DNA_glycosylase"/>
</dbReference>
<evidence type="ECO:0000256" key="13">
    <source>
        <dbReference type="ARBA" id="ARBA00023204"/>
    </source>
</evidence>
<keyword evidence="14" id="KW-0326">Glycosidase</keyword>
<dbReference type="Proteomes" id="UP000054549">
    <property type="component" value="Unassembled WGS sequence"/>
</dbReference>
<evidence type="ECO:0000256" key="15">
    <source>
        <dbReference type="SAM" id="MobiDB-lite"/>
    </source>
</evidence>
<keyword evidence="9" id="KW-0378">Hydrolase</keyword>
<evidence type="ECO:0000256" key="1">
    <source>
        <dbReference type="ARBA" id="ARBA00000843"/>
    </source>
</evidence>
<comment type="similarity">
    <text evidence="3">Belongs to the Nth/MutY family.</text>
</comment>
<dbReference type="Pfam" id="PF14815">
    <property type="entry name" value="NUDIX_4"/>
    <property type="match status" value="1"/>
</dbReference>
<dbReference type="GO" id="GO:0005634">
    <property type="term" value="C:nucleus"/>
    <property type="evidence" value="ECO:0007669"/>
    <property type="project" value="TreeGrafter"/>
</dbReference>
<keyword evidence="16" id="KW-1133">Transmembrane helix</keyword>
<dbReference type="EC" id="3.2.2.31" evidence="4"/>
<feature type="region of interest" description="Disordered" evidence="15">
    <location>
        <begin position="1"/>
        <end position="44"/>
    </location>
</feature>
<dbReference type="GO" id="GO:0006298">
    <property type="term" value="P:mismatch repair"/>
    <property type="evidence" value="ECO:0007669"/>
    <property type="project" value="TreeGrafter"/>
</dbReference>
<evidence type="ECO:0000256" key="2">
    <source>
        <dbReference type="ARBA" id="ARBA00001966"/>
    </source>
</evidence>
<dbReference type="SMART" id="SM00271">
    <property type="entry name" value="DnaJ"/>
    <property type="match status" value="1"/>
</dbReference>
<keyword evidence="16" id="KW-0812">Transmembrane</keyword>
<feature type="domain" description="J" evidence="17">
    <location>
        <begin position="573"/>
        <end position="641"/>
    </location>
</feature>
<dbReference type="Gene3D" id="1.10.1670.10">
    <property type="entry name" value="Helix-hairpin-Helix base-excision DNA repair enzymes (C-terminal)"/>
    <property type="match status" value="1"/>
</dbReference>
<keyword evidence="8" id="KW-0227">DNA damage</keyword>
<dbReference type="AlphaFoldDB" id="A0A0C2X488"/>
<evidence type="ECO:0000256" key="3">
    <source>
        <dbReference type="ARBA" id="ARBA00008343"/>
    </source>
</evidence>
<dbReference type="Pfam" id="PF00730">
    <property type="entry name" value="HhH-GPD"/>
    <property type="match status" value="1"/>
</dbReference>
<dbReference type="InterPro" id="IPR029119">
    <property type="entry name" value="MutY_C"/>
</dbReference>
<dbReference type="GO" id="GO:0000701">
    <property type="term" value="F:purine-specific mismatch base pair DNA N-glycosylase activity"/>
    <property type="evidence" value="ECO:0007669"/>
    <property type="project" value="UniProtKB-EC"/>
</dbReference>
<evidence type="ECO:0000313" key="18">
    <source>
        <dbReference type="EMBL" id="KIL63513.1"/>
    </source>
</evidence>
<keyword evidence="10" id="KW-0408">Iron</keyword>
<keyword evidence="19" id="KW-1185">Reference proteome</keyword>
<evidence type="ECO:0000313" key="19">
    <source>
        <dbReference type="Proteomes" id="UP000054549"/>
    </source>
</evidence>
<dbReference type="GO" id="GO:0034039">
    <property type="term" value="F:8-oxo-7,8-dihydroguanine DNA N-glycosylase activity"/>
    <property type="evidence" value="ECO:0007669"/>
    <property type="project" value="TreeGrafter"/>
</dbReference>
<evidence type="ECO:0000259" key="17">
    <source>
        <dbReference type="PROSITE" id="PS50076"/>
    </source>
</evidence>
<dbReference type="FunFam" id="1.10.340.30:FF:000002">
    <property type="entry name" value="Adenine DNA glycosylase"/>
    <property type="match status" value="1"/>
</dbReference>
<dbReference type="InterPro" id="IPR015797">
    <property type="entry name" value="NUDIX_hydrolase-like_dom_sf"/>
</dbReference>
<dbReference type="Pfam" id="PF11875">
    <property type="entry name" value="DnaJ-like_C11_C"/>
    <property type="match status" value="1"/>
</dbReference>
<dbReference type="InterPro" id="IPR055225">
    <property type="entry name" value="DNAJC11-like_beta-barrel"/>
</dbReference>
<dbReference type="Gene3D" id="3.90.79.10">
    <property type="entry name" value="Nucleoside Triphosphate Pyrophosphohydrolase"/>
    <property type="match status" value="1"/>
</dbReference>
<dbReference type="Gene3D" id="1.10.340.30">
    <property type="entry name" value="Hypothetical protein, domain 2"/>
    <property type="match status" value="1"/>
</dbReference>
<evidence type="ECO:0000256" key="7">
    <source>
        <dbReference type="ARBA" id="ARBA00022723"/>
    </source>
</evidence>
<dbReference type="Gene3D" id="1.10.287.110">
    <property type="entry name" value="DnaJ domain"/>
    <property type="match status" value="1"/>
</dbReference>
<dbReference type="InterPro" id="IPR003265">
    <property type="entry name" value="HhH-GPD_domain"/>
</dbReference>
<comment type="cofactor">
    <cofactor evidence="2">
        <name>[4Fe-4S] cluster</name>
        <dbReference type="ChEBI" id="CHEBI:49883"/>
    </cofactor>
</comment>
<dbReference type="SUPFAM" id="SSF55811">
    <property type="entry name" value="Nudix"/>
    <property type="match status" value="1"/>
</dbReference>
<dbReference type="GO" id="GO:0035485">
    <property type="term" value="F:adenine/guanine mispair binding"/>
    <property type="evidence" value="ECO:0007669"/>
    <property type="project" value="TreeGrafter"/>
</dbReference>
<reference evidence="18 19" key="1">
    <citation type="submission" date="2014-04" db="EMBL/GenBank/DDBJ databases">
        <title>Evolutionary Origins and Diversification of the Mycorrhizal Mutualists.</title>
        <authorList>
            <consortium name="DOE Joint Genome Institute"/>
            <consortium name="Mycorrhizal Genomics Consortium"/>
            <person name="Kohler A."/>
            <person name="Kuo A."/>
            <person name="Nagy L.G."/>
            <person name="Floudas D."/>
            <person name="Copeland A."/>
            <person name="Barry K.W."/>
            <person name="Cichocki N."/>
            <person name="Veneault-Fourrey C."/>
            <person name="LaButti K."/>
            <person name="Lindquist E.A."/>
            <person name="Lipzen A."/>
            <person name="Lundell T."/>
            <person name="Morin E."/>
            <person name="Murat C."/>
            <person name="Riley R."/>
            <person name="Ohm R."/>
            <person name="Sun H."/>
            <person name="Tunlid A."/>
            <person name="Henrissat B."/>
            <person name="Grigoriev I.V."/>
            <person name="Hibbett D.S."/>
            <person name="Martin F."/>
        </authorList>
    </citation>
    <scope>NUCLEOTIDE SEQUENCE [LARGE SCALE GENOMIC DNA]</scope>
    <source>
        <strain evidence="18 19">Koide BX008</strain>
    </source>
</reference>
<evidence type="ECO:0000256" key="9">
    <source>
        <dbReference type="ARBA" id="ARBA00022801"/>
    </source>
</evidence>
<keyword evidence="7" id="KW-0479">Metal-binding</keyword>
<evidence type="ECO:0000256" key="12">
    <source>
        <dbReference type="ARBA" id="ARBA00023186"/>
    </source>
</evidence>
<keyword evidence="6" id="KW-0004">4Fe-4S</keyword>
<name>A0A0C2X488_AMAMK</name>
<dbReference type="PRINTS" id="PR00625">
    <property type="entry name" value="JDOMAIN"/>
</dbReference>
<evidence type="ECO:0000256" key="10">
    <source>
        <dbReference type="ARBA" id="ARBA00023004"/>
    </source>
</evidence>
<dbReference type="GO" id="GO:0046872">
    <property type="term" value="F:metal ion binding"/>
    <property type="evidence" value="ECO:0007669"/>
    <property type="project" value="UniProtKB-KW"/>
</dbReference>
<evidence type="ECO:0000256" key="6">
    <source>
        <dbReference type="ARBA" id="ARBA00022485"/>
    </source>
</evidence>
<gene>
    <name evidence="18" type="ORF">M378DRAFT_25009</name>
</gene>
<dbReference type="EMBL" id="KN818258">
    <property type="protein sequence ID" value="KIL63513.1"/>
    <property type="molecule type" value="Genomic_DNA"/>
</dbReference>
<accession>A0A0C2X488</accession>
<dbReference type="PANTHER" id="PTHR42944">
    <property type="entry name" value="ADENINE DNA GLYCOSYLASE"/>
    <property type="match status" value="1"/>
</dbReference>
<dbReference type="OrthoDB" id="10248838at2759"/>
<dbReference type="SUPFAM" id="SSF48150">
    <property type="entry name" value="DNA-glycosylase"/>
    <property type="match status" value="1"/>
</dbReference>
<dbReference type="HOGENOM" id="CLU_277328_0_0_1"/>
<evidence type="ECO:0000256" key="5">
    <source>
        <dbReference type="ARBA" id="ARBA00022023"/>
    </source>
</evidence>
<dbReference type="STRING" id="946122.A0A0C2X488"/>
<dbReference type="PROSITE" id="PS50076">
    <property type="entry name" value="DNAJ_2"/>
    <property type="match status" value="1"/>
</dbReference>
<organism evidence="18 19">
    <name type="scientific">Amanita muscaria (strain Koide BX008)</name>
    <dbReference type="NCBI Taxonomy" id="946122"/>
    <lineage>
        <taxon>Eukaryota</taxon>
        <taxon>Fungi</taxon>
        <taxon>Dikarya</taxon>
        <taxon>Basidiomycota</taxon>
        <taxon>Agaricomycotina</taxon>
        <taxon>Agaricomycetes</taxon>
        <taxon>Agaricomycetidae</taxon>
        <taxon>Agaricales</taxon>
        <taxon>Pluteineae</taxon>
        <taxon>Amanitaceae</taxon>
        <taxon>Amanita</taxon>
    </lineage>
</organism>
<keyword evidence="11" id="KW-0411">Iron-sulfur</keyword>
<keyword evidence="16" id="KW-0472">Membrane</keyword>
<dbReference type="InterPro" id="IPR024586">
    <property type="entry name" value="DnaJ-like_C11_C"/>
</dbReference>
<dbReference type="PANTHER" id="PTHR42944:SF1">
    <property type="entry name" value="ADENINE DNA GLYCOSYLASE"/>
    <property type="match status" value="1"/>
</dbReference>
<dbReference type="SUPFAM" id="SSF46565">
    <property type="entry name" value="Chaperone J-domain"/>
    <property type="match status" value="1"/>
</dbReference>
<dbReference type="InterPro" id="IPR001623">
    <property type="entry name" value="DnaJ_domain"/>
</dbReference>
<dbReference type="GO" id="GO:0051539">
    <property type="term" value="F:4 iron, 4 sulfur cluster binding"/>
    <property type="evidence" value="ECO:0007669"/>
    <property type="project" value="UniProtKB-KW"/>
</dbReference>
<dbReference type="InParanoid" id="A0A0C2X488"/>
<dbReference type="InterPro" id="IPR023170">
    <property type="entry name" value="HhH_base_excis_C"/>
</dbReference>
<feature type="transmembrane region" description="Helical" evidence="16">
    <location>
        <begin position="972"/>
        <end position="992"/>
    </location>
</feature>
<evidence type="ECO:0000256" key="8">
    <source>
        <dbReference type="ARBA" id="ARBA00022763"/>
    </source>
</evidence>
<evidence type="ECO:0000256" key="14">
    <source>
        <dbReference type="ARBA" id="ARBA00023295"/>
    </source>
</evidence>
<dbReference type="Pfam" id="PF22774">
    <property type="entry name" value="DNAJC11_beta-barrel"/>
    <property type="match status" value="1"/>
</dbReference>
<dbReference type="SMART" id="SM00478">
    <property type="entry name" value="ENDO3c"/>
    <property type="match status" value="1"/>
</dbReference>
<evidence type="ECO:0000256" key="16">
    <source>
        <dbReference type="SAM" id="Phobius"/>
    </source>
</evidence>
<evidence type="ECO:0000256" key="11">
    <source>
        <dbReference type="ARBA" id="ARBA00023014"/>
    </source>
</evidence>
<comment type="catalytic activity">
    <reaction evidence="1">
        <text>Hydrolyzes free adenine bases from 7,8-dihydro-8-oxoguanine:adenine mismatched double-stranded DNA, leaving an apurinic site.</text>
        <dbReference type="EC" id="3.2.2.31"/>
    </reaction>
</comment>
<dbReference type="InterPro" id="IPR044298">
    <property type="entry name" value="MIG/MutY"/>
</dbReference>
<keyword evidence="12" id="KW-0143">Chaperone</keyword>